<dbReference type="OrthoDB" id="5424058at2759"/>
<dbReference type="InterPro" id="IPR046496">
    <property type="entry name" value="DUF6589"/>
</dbReference>
<proteinExistence type="predicted"/>
<gene>
    <name evidence="2" type="ORF">K443DRAFT_113186</name>
</gene>
<dbReference type="STRING" id="1095629.A0A0C9X4Y5"/>
<keyword evidence="3" id="KW-1185">Reference proteome</keyword>
<dbReference type="Proteomes" id="UP000054477">
    <property type="component" value="Unassembled WGS sequence"/>
</dbReference>
<feature type="non-terminal residue" evidence="2">
    <location>
        <position position="229"/>
    </location>
</feature>
<accession>A0A0C9X4Y5</accession>
<feature type="non-terminal residue" evidence="2">
    <location>
        <position position="1"/>
    </location>
</feature>
<dbReference type="Pfam" id="PF20231">
    <property type="entry name" value="DUF6589"/>
    <property type="match status" value="1"/>
</dbReference>
<reference evidence="3" key="2">
    <citation type="submission" date="2015-01" db="EMBL/GenBank/DDBJ databases">
        <title>Evolutionary Origins and Diversification of the Mycorrhizal Mutualists.</title>
        <authorList>
            <consortium name="DOE Joint Genome Institute"/>
            <consortium name="Mycorrhizal Genomics Consortium"/>
            <person name="Kohler A."/>
            <person name="Kuo A."/>
            <person name="Nagy L.G."/>
            <person name="Floudas D."/>
            <person name="Copeland A."/>
            <person name="Barry K.W."/>
            <person name="Cichocki N."/>
            <person name="Veneault-Fourrey C."/>
            <person name="LaButti K."/>
            <person name="Lindquist E.A."/>
            <person name="Lipzen A."/>
            <person name="Lundell T."/>
            <person name="Morin E."/>
            <person name="Murat C."/>
            <person name="Riley R."/>
            <person name="Ohm R."/>
            <person name="Sun H."/>
            <person name="Tunlid A."/>
            <person name="Henrissat B."/>
            <person name="Grigoriev I.V."/>
            <person name="Hibbett D.S."/>
            <person name="Martin F."/>
        </authorList>
    </citation>
    <scope>NUCLEOTIDE SEQUENCE [LARGE SCALE GENOMIC DNA]</scope>
    <source>
        <strain evidence="3">LaAM-08-1</strain>
    </source>
</reference>
<name>A0A0C9X4Y5_9AGAR</name>
<evidence type="ECO:0000313" key="2">
    <source>
        <dbReference type="EMBL" id="KIJ92706.1"/>
    </source>
</evidence>
<sequence>GDVGAILDVITHSMLAFRGTGKTPKYADALFNMIVRVKRMDPKVRNAWLMNWLANISGLENAFKEMDLLQEHQNFWDKVNDEFVTPFNSTSHTSPPTETDIKILRDYLEALCLQTYHPERENNSSATEARDLIQCGSDYANTPSAYRNFTYTKYDYKNEGLPEAAPSLLPAEMDLNNNEAVDDYCELDGDEAVDFDDLLLDEEEYPMGSDVGDYLAVVHEVIDELGRYS</sequence>
<dbReference type="EMBL" id="KN838891">
    <property type="protein sequence ID" value="KIJ92706.1"/>
    <property type="molecule type" value="Genomic_DNA"/>
</dbReference>
<dbReference type="HOGENOM" id="CLU_007061_2_2_1"/>
<evidence type="ECO:0000259" key="1">
    <source>
        <dbReference type="Pfam" id="PF20231"/>
    </source>
</evidence>
<reference evidence="2 3" key="1">
    <citation type="submission" date="2014-04" db="EMBL/GenBank/DDBJ databases">
        <authorList>
            <consortium name="DOE Joint Genome Institute"/>
            <person name="Kuo A."/>
            <person name="Kohler A."/>
            <person name="Nagy L.G."/>
            <person name="Floudas D."/>
            <person name="Copeland A."/>
            <person name="Barry K.W."/>
            <person name="Cichocki N."/>
            <person name="Veneault-Fourrey C."/>
            <person name="LaButti K."/>
            <person name="Lindquist E.A."/>
            <person name="Lipzen A."/>
            <person name="Lundell T."/>
            <person name="Morin E."/>
            <person name="Murat C."/>
            <person name="Sun H."/>
            <person name="Tunlid A."/>
            <person name="Henrissat B."/>
            <person name="Grigoriev I.V."/>
            <person name="Hibbett D.S."/>
            <person name="Martin F."/>
            <person name="Nordberg H.P."/>
            <person name="Cantor M.N."/>
            <person name="Hua S.X."/>
        </authorList>
    </citation>
    <scope>NUCLEOTIDE SEQUENCE [LARGE SCALE GENOMIC DNA]</scope>
    <source>
        <strain evidence="2 3">LaAM-08-1</strain>
    </source>
</reference>
<evidence type="ECO:0000313" key="3">
    <source>
        <dbReference type="Proteomes" id="UP000054477"/>
    </source>
</evidence>
<protein>
    <recommendedName>
        <fullName evidence="1">DUF6589 domain-containing protein</fullName>
    </recommendedName>
</protein>
<organism evidence="2 3">
    <name type="scientific">Laccaria amethystina LaAM-08-1</name>
    <dbReference type="NCBI Taxonomy" id="1095629"/>
    <lineage>
        <taxon>Eukaryota</taxon>
        <taxon>Fungi</taxon>
        <taxon>Dikarya</taxon>
        <taxon>Basidiomycota</taxon>
        <taxon>Agaricomycotina</taxon>
        <taxon>Agaricomycetes</taxon>
        <taxon>Agaricomycetidae</taxon>
        <taxon>Agaricales</taxon>
        <taxon>Agaricineae</taxon>
        <taxon>Hydnangiaceae</taxon>
        <taxon>Laccaria</taxon>
    </lineage>
</organism>
<dbReference type="AlphaFoldDB" id="A0A0C9X4Y5"/>
<feature type="domain" description="DUF6589" evidence="1">
    <location>
        <begin position="1"/>
        <end position="79"/>
    </location>
</feature>